<reference evidence="2 3" key="1">
    <citation type="submission" date="2023-07" db="EMBL/GenBank/DDBJ databases">
        <title>Genomic Encyclopedia of Type Strains, Phase IV (KMG-IV): sequencing the most valuable type-strain genomes for metagenomic binning, comparative biology and taxonomic classification.</title>
        <authorList>
            <person name="Goeker M."/>
        </authorList>
    </citation>
    <scope>NUCLEOTIDE SEQUENCE [LARGE SCALE GENOMIC DNA]</scope>
    <source>
        <strain evidence="2 3">DSM 19154</strain>
    </source>
</reference>
<dbReference type="InterPro" id="IPR019988">
    <property type="entry name" value="GTP-bd_ribosome_bgen_YqeH"/>
</dbReference>
<gene>
    <name evidence="2" type="ORF">J2S05_000278</name>
</gene>
<dbReference type="Proteomes" id="UP001225034">
    <property type="component" value="Unassembled WGS sequence"/>
</dbReference>
<protein>
    <submittedName>
        <fullName evidence="2">Ribosome biogenesis GTPase YqeH</fullName>
    </submittedName>
</protein>
<sequence>MDEKERDDSMGESKVTSEPIFCTGCGVQIQTENKGELGFAPPSALKREVIICQRCYRLTHYNEVQDVSLTDDDFYKILNTISEKKALIVKIVDVFDFTGSWLPGLHRFAGGNDVLLVGNKVDLLPKLINRNKVINWMKFSSKQLGLTPKSVSLMSTKSGEGVLEVASEIDELRKGRDVYIVGCTNVGKSSFINQLIKQFAGDTDQLITTSHFPGTTLDVIDIPLDDGQTMFDTPGIINHHQMAHYVSEAGLKTITPKKESKPRVYQLNSGQTLFLGGLARMDFTNGERTSFVCYLSNELTIHRTKIEKADTLYQQHAGTLLTPPEEEQGPLEMVKHTFKISDQLSDIVFSGLGWITVRGTGLKIEAYAPKGVGVSIRPSIMSS</sequence>
<dbReference type="EMBL" id="JAUSUA010000001">
    <property type="protein sequence ID" value="MDQ0205504.1"/>
    <property type="molecule type" value="Genomic_DNA"/>
</dbReference>
<proteinExistence type="predicted"/>
<dbReference type="SUPFAM" id="SSF52540">
    <property type="entry name" value="P-loop containing nucleoside triphosphate hydrolases"/>
    <property type="match status" value="1"/>
</dbReference>
<comment type="caution">
    <text evidence="2">The sequence shown here is derived from an EMBL/GenBank/DDBJ whole genome shotgun (WGS) entry which is preliminary data.</text>
</comment>
<dbReference type="NCBIfam" id="TIGR03597">
    <property type="entry name" value="GTPase_YqeH"/>
    <property type="match status" value="1"/>
</dbReference>
<feature type="domain" description="CP-type G" evidence="1">
    <location>
        <begin position="71"/>
        <end position="239"/>
    </location>
</feature>
<dbReference type="CDD" id="cd01855">
    <property type="entry name" value="YqeH"/>
    <property type="match status" value="1"/>
</dbReference>
<dbReference type="Pfam" id="PF01926">
    <property type="entry name" value="MMR_HSR1"/>
    <property type="match status" value="1"/>
</dbReference>
<dbReference type="PROSITE" id="PS51721">
    <property type="entry name" value="G_CP"/>
    <property type="match status" value="1"/>
</dbReference>
<dbReference type="Gene3D" id="3.40.50.300">
    <property type="entry name" value="P-loop containing nucleotide triphosphate hydrolases"/>
    <property type="match status" value="1"/>
</dbReference>
<organism evidence="2 3">
    <name type="scientific">Alkalicoccobacillus murimartini</name>
    <dbReference type="NCBI Taxonomy" id="171685"/>
    <lineage>
        <taxon>Bacteria</taxon>
        <taxon>Bacillati</taxon>
        <taxon>Bacillota</taxon>
        <taxon>Bacilli</taxon>
        <taxon>Bacillales</taxon>
        <taxon>Bacillaceae</taxon>
        <taxon>Alkalicoccobacillus</taxon>
    </lineage>
</organism>
<dbReference type="InterPro" id="IPR048422">
    <property type="entry name" value="NOA1/YqeH-like_C"/>
</dbReference>
<dbReference type="Pfam" id="PF21516">
    <property type="entry name" value="YqeH-like_C"/>
    <property type="match status" value="1"/>
</dbReference>
<keyword evidence="3" id="KW-1185">Reference proteome</keyword>
<accession>A0ABT9YCC6</accession>
<dbReference type="InterPro" id="IPR027417">
    <property type="entry name" value="P-loop_NTPase"/>
</dbReference>
<dbReference type="InterPro" id="IPR006073">
    <property type="entry name" value="GTP-bd"/>
</dbReference>
<name>A0ABT9YCC6_9BACI</name>
<dbReference type="InterPro" id="IPR030378">
    <property type="entry name" value="G_CP_dom"/>
</dbReference>
<evidence type="ECO:0000313" key="3">
    <source>
        <dbReference type="Proteomes" id="UP001225034"/>
    </source>
</evidence>
<evidence type="ECO:0000313" key="2">
    <source>
        <dbReference type="EMBL" id="MDQ0205504.1"/>
    </source>
</evidence>
<dbReference type="PANTHER" id="PTHR46434:SF1">
    <property type="entry name" value="GENETIC INTERACTOR OF PROHIBITINS 3, MITOCHONDRIAL"/>
    <property type="match status" value="1"/>
</dbReference>
<dbReference type="PANTHER" id="PTHR46434">
    <property type="entry name" value="GENETIC INTERACTOR OF PROHIBITINS 3, MITOCHONDRIAL"/>
    <property type="match status" value="1"/>
</dbReference>
<evidence type="ECO:0000259" key="1">
    <source>
        <dbReference type="PROSITE" id="PS51721"/>
    </source>
</evidence>
<dbReference type="InterPro" id="IPR050896">
    <property type="entry name" value="Mito_lipid_metab_GTPase"/>
</dbReference>